<dbReference type="STRING" id="1348632.GCA_001591745_00874"/>
<gene>
    <name evidence="8" type="ORF">RU87_GL001492</name>
</gene>
<dbReference type="GO" id="GO:0005886">
    <property type="term" value="C:plasma membrane"/>
    <property type="evidence" value="ECO:0007669"/>
    <property type="project" value="UniProtKB-SubCell"/>
</dbReference>
<evidence type="ECO:0000256" key="4">
    <source>
        <dbReference type="ARBA" id="ARBA00022679"/>
    </source>
</evidence>
<reference evidence="8 9" key="1">
    <citation type="submission" date="2014-12" db="EMBL/GenBank/DDBJ databases">
        <title>Draft genome sequences of 10 type strains of Lactococcus.</title>
        <authorList>
            <person name="Sun Z."/>
            <person name="Zhong Z."/>
            <person name="Liu W."/>
            <person name="Zhang W."/>
            <person name="Zhang H."/>
        </authorList>
    </citation>
    <scope>NUCLEOTIDE SEQUENCE [LARGE SCALE GENOMIC DNA]</scope>
    <source>
        <strain evidence="8 9">DSM 20686</strain>
    </source>
</reference>
<sequence length="1538" mass="179152">MGVRKTVRILLPKKFRQKVKEQFHIETVADKQKVIKRQKKLDAKIKKYEQDVIQQISSNEQAKLREYYAGQFDKIQVNNKLILYEVRDGTSFTDSPKSIFNFLINDVKFDSFQHVIIYDKDHFKHFTDINNLSSNIKLVERNTFEYVDALLSAKYLINNSTFNSFFIKKSDQIYVNTWHGTPLKYMGDAYVQDMVNAQNVRRNFLMADYILSPNAFTSRVFLEDYKLNELWQGTILENGLPRNDLSQYQTSEEILERLKIDGLLIDENKPNYIYMPTWQGSDVNDAKDNSHYLIALINYINESNDDFNFLIKVHPFLFKELKDNAELKPYLISNKYDSNEIFKVTDLLITDYSSVFFDFLVTRRPILFLHWDSDIYKNDRGSYIADSELPGPKLKDLESLKKALYSVSDIQEAYADAYEKFVAEYVPHEDDKMIQEYVSAIFEQDYSHIKCVSPTHSKKKILFHAGALMDNGITSSFLNLINQIDYDKYDVTIFLHDSKLKEIRDNWARLHPNARKMFKPGLPVYTISENVHDRMLKNNPFEFDIDTYYPKEAYEREARRLFGNATFDVAVDFSGYSYFWAKYLVALDTQVKICYMHNDLFAETNRKVDGVYPLRNDLLGLFSIYGKFDYLASVSQALNEINKEKLSEYVRPEQMIYINNSINIDRVLNGIDNESAQAYAISKTHQQVFIRSEQEIIAFKQGLEADYDDHFELTLSATQMITKAAELDYYGTNYMYVLIDNRPVGWTESANFMKSSEGFKILSQDVDMHGYLLHDFIYIFNSVEDKIFDYSQKIQVQKYQVVVINCVVNVRGAEYYSIILDGNSYITNKRNIKIIEIDKVTDKNSYLYQPVIAKHFSKFGRIRHVEHGETFDIFKTLTANKSQSYLLPHDVFYEIKDIRFRRNQYFAKIGDATRNIGWIAATNIEFLSQFLPSDVNASCESLMQGDVISLTQDKDEIEVFSDLRTTTKEKLSKGCIAQYHYADKHFAKIGKVYEFKSANRSIYVEADSALICHWLFKNYKVLKDIQVIIRGHQEIINENTHLFVIRQHFEADIQYYDALIDGKFTSFEITPEFKSNLVAYDDQPLIIDEQNYEAFVSLKNKRDIICERPYDRQAENVKISTTTLLANRVFKTKKIATLYHGLRYVSLYIEDQFVGWINEALINIASYQDYSSEQNLRLPISERLSFFEPIAYDKFRFEPQGNYYKPGNLIEKMEGTPYTRDVIKSIDGMLQLSNGEKWIRVRDENRIIGWILGDKLLDQEATFVMPKVAVTDDFYITDKDFSALLSAKFDQIKLYATIDDIISKNYSLVSISEVSAFKIISCKSGKYFYIENQKFTGFVFEDEFDICETKYLKELSHNITDIVKPTDTVFVTMGRLSPEKNQLALLKATKKLVSKHPDLRILVLGKGPLEKMLSKKIVEFELQNHFFLAGQLSYPFNVIRQSDFFVFPSIWEGQPMVLLETLLLNKKIVSSNLKQSVHVLEDGALGMVAAGDQPDELSIAMDKMMSESHKYAHFDGYNYNQKALGQFYHYINNDNTNA</sequence>
<evidence type="ECO:0000313" key="9">
    <source>
        <dbReference type="Proteomes" id="UP000242246"/>
    </source>
</evidence>
<feature type="domain" description="Glycosyl transferase family 1" evidence="7">
    <location>
        <begin position="1365"/>
        <end position="1519"/>
    </location>
</feature>
<keyword evidence="6" id="KW-0472">Membrane</keyword>
<dbReference type="GO" id="GO:0016757">
    <property type="term" value="F:glycosyltransferase activity"/>
    <property type="evidence" value="ECO:0007669"/>
    <property type="project" value="InterPro"/>
</dbReference>
<evidence type="ECO:0000256" key="2">
    <source>
        <dbReference type="ARBA" id="ARBA00010488"/>
    </source>
</evidence>
<dbReference type="OrthoDB" id="9804196at2"/>
<dbReference type="Proteomes" id="UP000242246">
    <property type="component" value="Unassembled WGS sequence"/>
</dbReference>
<protein>
    <recommendedName>
        <fullName evidence="7">Glycosyl transferase family 1 domain-containing protein</fullName>
    </recommendedName>
</protein>
<comment type="similarity">
    <text evidence="2">Belongs to the CDP-glycerol glycerophosphotransferase family.</text>
</comment>
<dbReference type="Gene3D" id="3.40.50.12580">
    <property type="match status" value="1"/>
</dbReference>
<evidence type="ECO:0000259" key="7">
    <source>
        <dbReference type="Pfam" id="PF00534"/>
    </source>
</evidence>
<keyword evidence="4" id="KW-0808">Transferase</keyword>
<keyword evidence="5" id="KW-0777">Teichoic acid biosynthesis</keyword>
<dbReference type="Pfam" id="PF00534">
    <property type="entry name" value="Glycos_transf_1"/>
    <property type="match status" value="1"/>
</dbReference>
<evidence type="ECO:0000313" key="8">
    <source>
        <dbReference type="EMBL" id="PCS06639.1"/>
    </source>
</evidence>
<dbReference type="GO" id="GO:0019350">
    <property type="term" value="P:teichoic acid biosynthetic process"/>
    <property type="evidence" value="ECO:0007669"/>
    <property type="project" value="UniProtKB-KW"/>
</dbReference>
<dbReference type="InterPro" id="IPR001296">
    <property type="entry name" value="Glyco_trans_1"/>
</dbReference>
<dbReference type="PANTHER" id="PTHR37316">
    <property type="entry name" value="TEICHOIC ACID GLYCEROL-PHOSPHATE PRIMASE"/>
    <property type="match status" value="1"/>
</dbReference>
<dbReference type="GO" id="GO:0047355">
    <property type="term" value="F:CDP-glycerol glycerophosphotransferase activity"/>
    <property type="evidence" value="ECO:0007669"/>
    <property type="project" value="InterPro"/>
</dbReference>
<evidence type="ECO:0000256" key="1">
    <source>
        <dbReference type="ARBA" id="ARBA00004202"/>
    </source>
</evidence>
<name>A0A2A5RZI4_9LACT</name>
<proteinExistence type="inferred from homology"/>
<comment type="caution">
    <text evidence="8">The sequence shown here is derived from an EMBL/GenBank/DDBJ whole genome shotgun (WGS) entry which is preliminary data.</text>
</comment>
<dbReference type="InterPro" id="IPR043149">
    <property type="entry name" value="TagF_N"/>
</dbReference>
<organism evidence="8 9">
    <name type="scientific">Pseudolactococcus plantarum</name>
    <dbReference type="NCBI Taxonomy" id="1365"/>
    <lineage>
        <taxon>Bacteria</taxon>
        <taxon>Bacillati</taxon>
        <taxon>Bacillota</taxon>
        <taxon>Bacilli</taxon>
        <taxon>Lactobacillales</taxon>
        <taxon>Streptococcaceae</taxon>
        <taxon>Pseudolactococcus</taxon>
    </lineage>
</organism>
<dbReference type="EMBL" id="JXJX01000007">
    <property type="protein sequence ID" value="PCS06639.1"/>
    <property type="molecule type" value="Genomic_DNA"/>
</dbReference>
<evidence type="ECO:0000256" key="6">
    <source>
        <dbReference type="ARBA" id="ARBA00023136"/>
    </source>
</evidence>
<dbReference type="PANTHER" id="PTHR37316:SF3">
    <property type="entry name" value="TEICHOIC ACID GLYCEROL-PHOSPHATE TRANSFERASE"/>
    <property type="match status" value="1"/>
</dbReference>
<evidence type="ECO:0000256" key="3">
    <source>
        <dbReference type="ARBA" id="ARBA00022475"/>
    </source>
</evidence>
<dbReference type="SUPFAM" id="SSF53756">
    <property type="entry name" value="UDP-Glycosyltransferase/glycogen phosphorylase"/>
    <property type="match status" value="3"/>
</dbReference>
<comment type="subcellular location">
    <subcellularLocation>
        <location evidence="1">Cell membrane</location>
        <topology evidence="1">Peripheral membrane protein</topology>
    </subcellularLocation>
</comment>
<dbReference type="InterPro" id="IPR007554">
    <property type="entry name" value="Glycerophosphate_synth"/>
</dbReference>
<keyword evidence="9" id="KW-1185">Reference proteome</keyword>
<dbReference type="InterPro" id="IPR051612">
    <property type="entry name" value="Teichoic_Acid_Biosynth"/>
</dbReference>
<evidence type="ECO:0000256" key="5">
    <source>
        <dbReference type="ARBA" id="ARBA00022944"/>
    </source>
</evidence>
<dbReference type="Gene3D" id="3.40.50.2000">
    <property type="entry name" value="Glycogen Phosphorylase B"/>
    <property type="match status" value="1"/>
</dbReference>
<dbReference type="RefSeq" id="WP_068162084.1">
    <property type="nucleotide sequence ID" value="NZ_JXJX01000007.1"/>
</dbReference>
<dbReference type="Pfam" id="PF04464">
    <property type="entry name" value="Glyphos_transf"/>
    <property type="match status" value="1"/>
</dbReference>
<keyword evidence="3" id="KW-1003">Cell membrane</keyword>
<dbReference type="Gene3D" id="3.40.50.11820">
    <property type="match status" value="1"/>
</dbReference>
<accession>A0A2A5RZI4</accession>
<dbReference type="InterPro" id="IPR043148">
    <property type="entry name" value="TagF_C"/>
</dbReference>